<feature type="region of interest" description="Disordered" evidence="5">
    <location>
        <begin position="206"/>
        <end position="242"/>
    </location>
</feature>
<evidence type="ECO:0000313" key="9">
    <source>
        <dbReference type="Proteomes" id="UP000224567"/>
    </source>
</evidence>
<dbReference type="PROSITE" id="PS51294">
    <property type="entry name" value="HTH_MYB"/>
    <property type="match status" value="2"/>
</dbReference>
<dbReference type="InterPro" id="IPR009057">
    <property type="entry name" value="Homeodomain-like_sf"/>
</dbReference>
<dbReference type="PANTHER" id="PTHR45614">
    <property type="entry name" value="MYB PROTEIN-RELATED"/>
    <property type="match status" value="1"/>
</dbReference>
<dbReference type="PROSITE" id="PS50090">
    <property type="entry name" value="MYB_LIKE"/>
    <property type="match status" value="2"/>
</dbReference>
<accession>A0A2G2WNS4</accession>
<gene>
    <name evidence="8" type="ORF">CQW23_16055</name>
</gene>
<dbReference type="SUPFAM" id="SSF46689">
    <property type="entry name" value="Homeodomain-like"/>
    <property type="match status" value="1"/>
</dbReference>
<feature type="compositionally biased region" description="Basic residues" evidence="5">
    <location>
        <begin position="213"/>
        <end position="227"/>
    </location>
</feature>
<dbReference type="OrthoDB" id="2143914at2759"/>
<dbReference type="EMBL" id="MLFT02000006">
    <property type="protein sequence ID" value="PHT46897.1"/>
    <property type="molecule type" value="Genomic_DNA"/>
</dbReference>
<dbReference type="GO" id="GO:0005634">
    <property type="term" value="C:nucleus"/>
    <property type="evidence" value="ECO:0007669"/>
    <property type="project" value="UniProtKB-SubCell"/>
</dbReference>
<dbReference type="STRING" id="33114.A0A2G2WNS4"/>
<dbReference type="FunFam" id="1.10.10.60:FF:000010">
    <property type="entry name" value="Transcriptional activator Myb isoform A"/>
    <property type="match status" value="1"/>
</dbReference>
<keyword evidence="3" id="KW-0238">DNA-binding</keyword>
<dbReference type="CDD" id="cd00167">
    <property type="entry name" value="SANT"/>
    <property type="match status" value="1"/>
</dbReference>
<evidence type="ECO:0000256" key="2">
    <source>
        <dbReference type="ARBA" id="ARBA00022737"/>
    </source>
</evidence>
<evidence type="ECO:0000259" key="6">
    <source>
        <dbReference type="PROSITE" id="PS50090"/>
    </source>
</evidence>
<dbReference type="InterPro" id="IPR017930">
    <property type="entry name" value="Myb_dom"/>
</dbReference>
<evidence type="ECO:0000256" key="4">
    <source>
        <dbReference type="ARBA" id="ARBA00023242"/>
    </source>
</evidence>
<reference evidence="9" key="2">
    <citation type="journal article" date="2017" name="J. Anim. Genet.">
        <title>Multiple reference genome sequences of hot pepper reveal the massive evolution of plant disease resistance genes by retroduplication.</title>
        <authorList>
            <person name="Kim S."/>
            <person name="Park J."/>
            <person name="Yeom S.-I."/>
            <person name="Kim Y.-M."/>
            <person name="Seo E."/>
            <person name="Kim K.-T."/>
            <person name="Kim M.-S."/>
            <person name="Lee J.M."/>
            <person name="Cheong K."/>
            <person name="Shin H.-S."/>
            <person name="Kim S.-B."/>
            <person name="Han K."/>
            <person name="Lee J."/>
            <person name="Park M."/>
            <person name="Lee H.-A."/>
            <person name="Lee H.-Y."/>
            <person name="Lee Y."/>
            <person name="Oh S."/>
            <person name="Lee J.H."/>
            <person name="Choi E."/>
            <person name="Choi E."/>
            <person name="Lee S.E."/>
            <person name="Jeon J."/>
            <person name="Kim H."/>
            <person name="Choi G."/>
            <person name="Song H."/>
            <person name="Lee J."/>
            <person name="Lee S.-C."/>
            <person name="Kwon J.-K."/>
            <person name="Lee H.-Y."/>
            <person name="Koo N."/>
            <person name="Hong Y."/>
            <person name="Kim R.W."/>
            <person name="Kang W.-H."/>
            <person name="Huh J.H."/>
            <person name="Kang B.-C."/>
            <person name="Yang T.-J."/>
            <person name="Lee Y.-H."/>
            <person name="Bennetzen J.L."/>
            <person name="Choi D."/>
        </authorList>
    </citation>
    <scope>NUCLEOTIDE SEQUENCE [LARGE SCALE GENOMIC DNA]</scope>
    <source>
        <strain evidence="9">cv. PBC81</strain>
    </source>
</reference>
<dbReference type="PANTHER" id="PTHR45614:SF290">
    <property type="entry name" value="TRANSCRIPTIONAL ACTIVATOR MYB-LIKE"/>
    <property type="match status" value="1"/>
</dbReference>
<name>A0A2G2WNS4_CAPBA</name>
<evidence type="ECO:0000313" key="8">
    <source>
        <dbReference type="EMBL" id="PHT46897.1"/>
    </source>
</evidence>
<evidence type="ECO:0000256" key="1">
    <source>
        <dbReference type="ARBA" id="ARBA00004123"/>
    </source>
</evidence>
<dbReference type="InterPro" id="IPR050560">
    <property type="entry name" value="MYB_TF"/>
</dbReference>
<dbReference type="Pfam" id="PF13921">
    <property type="entry name" value="Myb_DNA-bind_6"/>
    <property type="match status" value="1"/>
</dbReference>
<proteinExistence type="predicted"/>
<feature type="domain" description="HTH myb-type" evidence="7">
    <location>
        <begin position="113"/>
        <end position="168"/>
    </location>
</feature>
<dbReference type="Proteomes" id="UP000224567">
    <property type="component" value="Unassembled WGS sequence"/>
</dbReference>
<feature type="domain" description="Myb-like" evidence="6">
    <location>
        <begin position="165"/>
        <end position="215"/>
    </location>
</feature>
<evidence type="ECO:0000256" key="3">
    <source>
        <dbReference type="ARBA" id="ARBA00023125"/>
    </source>
</evidence>
<keyword evidence="9" id="KW-1185">Reference proteome</keyword>
<comment type="caution">
    <text evidence="8">The sequence shown here is derived from an EMBL/GenBank/DDBJ whole genome shotgun (WGS) entry which is preliminary data.</text>
</comment>
<feature type="compositionally biased region" description="Basic and acidic residues" evidence="5">
    <location>
        <begin position="93"/>
        <end position="108"/>
    </location>
</feature>
<protein>
    <submittedName>
        <fullName evidence="8">Transcription factor MYB98</fullName>
    </submittedName>
</protein>
<dbReference type="AlphaFoldDB" id="A0A2G2WNS4"/>
<sequence length="468" mass="52695">MDGESAFLRYQNLPKNNHPPFTAIDRFLLSHENYFPQQKSNENALGEFSHFVGANASSNRYANGISWPTLPEPTYMEELFVNEVHKNNGLLGHEQKNKTKESGKKTKEGNSTTNYLIKGQWTDEEDSKLLRLVKQFGVRKWAQIAEKMGARAGKQCRERWHNHLRPDIKKDTWSEEEELLLVELHKLLGNKWAEIAKRIPGRTENAIKNHWNATKRRQNSRRNKNKKTQQADGTQCENKSHRSTVLQDYIRSKYFMNDDNSPLTATLSYGSGGTGSGGGYSPSTTTVIGSTSNATNATPTYSDDDSPYLITHQTYDEEMNFMQSLFGNSNIINGTKVMGTMETNVVTQDLLDKSSSSSSFGLNSSGENPLAQCNVESYTTTKRVIADNNARNYIPDYSQYYPQDLYLSRLLDGSLVPNYSDCFECGSMNNQAGCSSSGGNIKEVDLMEMMNSTNSQFSQPGTFNKTFF</sequence>
<keyword evidence="2" id="KW-0677">Repeat</keyword>
<dbReference type="Gene3D" id="1.10.10.60">
    <property type="entry name" value="Homeodomain-like"/>
    <property type="match status" value="2"/>
</dbReference>
<dbReference type="InterPro" id="IPR001005">
    <property type="entry name" value="SANT/Myb"/>
</dbReference>
<feature type="domain" description="HTH myb-type" evidence="7">
    <location>
        <begin position="169"/>
        <end position="219"/>
    </location>
</feature>
<comment type="subcellular location">
    <subcellularLocation>
        <location evidence="1">Nucleus</location>
    </subcellularLocation>
</comment>
<feature type="domain" description="Myb-like" evidence="6">
    <location>
        <begin position="118"/>
        <end position="164"/>
    </location>
</feature>
<dbReference type="SMART" id="SM00717">
    <property type="entry name" value="SANT"/>
    <property type="match status" value="2"/>
</dbReference>
<feature type="region of interest" description="Disordered" evidence="5">
    <location>
        <begin position="90"/>
        <end position="111"/>
    </location>
</feature>
<dbReference type="GO" id="GO:0000978">
    <property type="term" value="F:RNA polymerase II cis-regulatory region sequence-specific DNA binding"/>
    <property type="evidence" value="ECO:0007669"/>
    <property type="project" value="TreeGrafter"/>
</dbReference>
<dbReference type="GO" id="GO:0010597">
    <property type="term" value="P:green leaf volatile biosynthetic process"/>
    <property type="evidence" value="ECO:0007669"/>
    <property type="project" value="UniProtKB-ARBA"/>
</dbReference>
<dbReference type="GO" id="GO:0000981">
    <property type="term" value="F:DNA-binding transcription factor activity, RNA polymerase II-specific"/>
    <property type="evidence" value="ECO:0007669"/>
    <property type="project" value="TreeGrafter"/>
</dbReference>
<keyword evidence="4" id="KW-0539">Nucleus</keyword>
<organism evidence="8 9">
    <name type="scientific">Capsicum baccatum</name>
    <name type="common">Peruvian pepper</name>
    <dbReference type="NCBI Taxonomy" id="33114"/>
    <lineage>
        <taxon>Eukaryota</taxon>
        <taxon>Viridiplantae</taxon>
        <taxon>Streptophyta</taxon>
        <taxon>Embryophyta</taxon>
        <taxon>Tracheophyta</taxon>
        <taxon>Spermatophyta</taxon>
        <taxon>Magnoliopsida</taxon>
        <taxon>eudicotyledons</taxon>
        <taxon>Gunneridae</taxon>
        <taxon>Pentapetalae</taxon>
        <taxon>asterids</taxon>
        <taxon>lamiids</taxon>
        <taxon>Solanales</taxon>
        <taxon>Solanaceae</taxon>
        <taxon>Solanoideae</taxon>
        <taxon>Capsiceae</taxon>
        <taxon>Capsicum</taxon>
    </lineage>
</organism>
<reference evidence="8 9" key="1">
    <citation type="journal article" date="2017" name="Genome Biol.">
        <title>New reference genome sequences of hot pepper reveal the massive evolution of plant disease-resistance genes by retroduplication.</title>
        <authorList>
            <person name="Kim S."/>
            <person name="Park J."/>
            <person name="Yeom S.I."/>
            <person name="Kim Y.M."/>
            <person name="Seo E."/>
            <person name="Kim K.T."/>
            <person name="Kim M.S."/>
            <person name="Lee J.M."/>
            <person name="Cheong K."/>
            <person name="Shin H.S."/>
            <person name="Kim S.B."/>
            <person name="Han K."/>
            <person name="Lee J."/>
            <person name="Park M."/>
            <person name="Lee H.A."/>
            <person name="Lee H.Y."/>
            <person name="Lee Y."/>
            <person name="Oh S."/>
            <person name="Lee J.H."/>
            <person name="Choi E."/>
            <person name="Choi E."/>
            <person name="Lee S.E."/>
            <person name="Jeon J."/>
            <person name="Kim H."/>
            <person name="Choi G."/>
            <person name="Song H."/>
            <person name="Lee J."/>
            <person name="Lee S.C."/>
            <person name="Kwon J.K."/>
            <person name="Lee H.Y."/>
            <person name="Koo N."/>
            <person name="Hong Y."/>
            <person name="Kim R.W."/>
            <person name="Kang W.H."/>
            <person name="Huh J.H."/>
            <person name="Kang B.C."/>
            <person name="Yang T.J."/>
            <person name="Lee Y.H."/>
            <person name="Bennetzen J.L."/>
            <person name="Choi D."/>
        </authorList>
    </citation>
    <scope>NUCLEOTIDE SEQUENCE [LARGE SCALE GENOMIC DNA]</scope>
    <source>
        <strain evidence="9">cv. PBC81</strain>
    </source>
</reference>
<evidence type="ECO:0000256" key="5">
    <source>
        <dbReference type="SAM" id="MobiDB-lite"/>
    </source>
</evidence>
<evidence type="ECO:0000259" key="7">
    <source>
        <dbReference type="PROSITE" id="PS51294"/>
    </source>
</evidence>